<accession>A0AAV5HT63</accession>
<dbReference type="AlphaFoldDB" id="A0AAV5HT63"/>
<gene>
    <name evidence="4" type="ORF">SLEP1_g3157</name>
</gene>
<evidence type="ECO:0000256" key="2">
    <source>
        <dbReference type="ARBA" id="ARBA00022525"/>
    </source>
</evidence>
<dbReference type="Proteomes" id="UP001054252">
    <property type="component" value="Unassembled WGS sequence"/>
</dbReference>
<evidence type="ECO:0000313" key="4">
    <source>
        <dbReference type="EMBL" id="GKU88952.1"/>
    </source>
</evidence>
<protein>
    <recommendedName>
        <fullName evidence="6">Polygalacturonase</fullName>
    </recommendedName>
</protein>
<name>A0AAV5HT63_9ROSI</name>
<comment type="caution">
    <text evidence="4">The sequence shown here is derived from an EMBL/GenBank/DDBJ whole genome shotgun (WGS) entry which is preliminary data.</text>
</comment>
<evidence type="ECO:0000256" key="1">
    <source>
        <dbReference type="ARBA" id="ARBA00004613"/>
    </source>
</evidence>
<comment type="subcellular location">
    <subcellularLocation>
        <location evidence="1">Secreted</location>
    </subcellularLocation>
</comment>
<dbReference type="EMBL" id="BPVZ01000003">
    <property type="protein sequence ID" value="GKU88952.1"/>
    <property type="molecule type" value="Genomic_DNA"/>
</dbReference>
<dbReference type="InterPro" id="IPR012334">
    <property type="entry name" value="Pectin_lyas_fold"/>
</dbReference>
<keyword evidence="5" id="KW-1185">Reference proteome</keyword>
<keyword evidence="2" id="KW-0964">Secreted</keyword>
<proteinExistence type="predicted"/>
<dbReference type="SUPFAM" id="SSF51126">
    <property type="entry name" value="Pectin lyase-like"/>
    <property type="match status" value="1"/>
</dbReference>
<dbReference type="PANTHER" id="PTHR31375">
    <property type="match status" value="1"/>
</dbReference>
<dbReference type="InterPro" id="IPR011050">
    <property type="entry name" value="Pectin_lyase_fold/virulence"/>
</dbReference>
<sequence>MVFGVLVEARVCLRTIQGSWMMEQKHCIGWPQNHHRVDLEGAFFFILLILCVLSSTQYIGHAQGQQFNVTDFGAVGDGKADDSQAFLSAWNESCETNGKSMPTMQVPAGKTFLVKQVKFAGPCKSSSVQIQGIT</sequence>
<dbReference type="Gene3D" id="2.160.20.10">
    <property type="entry name" value="Single-stranded right-handed beta-helix, Pectin lyase-like"/>
    <property type="match status" value="1"/>
</dbReference>
<organism evidence="4 5">
    <name type="scientific">Rubroshorea leprosula</name>
    <dbReference type="NCBI Taxonomy" id="152421"/>
    <lineage>
        <taxon>Eukaryota</taxon>
        <taxon>Viridiplantae</taxon>
        <taxon>Streptophyta</taxon>
        <taxon>Embryophyta</taxon>
        <taxon>Tracheophyta</taxon>
        <taxon>Spermatophyta</taxon>
        <taxon>Magnoliopsida</taxon>
        <taxon>eudicotyledons</taxon>
        <taxon>Gunneridae</taxon>
        <taxon>Pentapetalae</taxon>
        <taxon>rosids</taxon>
        <taxon>malvids</taxon>
        <taxon>Malvales</taxon>
        <taxon>Dipterocarpaceae</taxon>
        <taxon>Rubroshorea</taxon>
    </lineage>
</organism>
<evidence type="ECO:0000313" key="5">
    <source>
        <dbReference type="Proteomes" id="UP001054252"/>
    </source>
</evidence>
<dbReference type="GO" id="GO:0071555">
    <property type="term" value="P:cell wall organization"/>
    <property type="evidence" value="ECO:0007669"/>
    <property type="project" value="UniProtKB-KW"/>
</dbReference>
<evidence type="ECO:0008006" key="6">
    <source>
        <dbReference type="Google" id="ProtNLM"/>
    </source>
</evidence>
<reference evidence="4 5" key="1">
    <citation type="journal article" date="2021" name="Commun. Biol.">
        <title>The genome of Shorea leprosula (Dipterocarpaceae) highlights the ecological relevance of drought in aseasonal tropical rainforests.</title>
        <authorList>
            <person name="Ng K.K.S."/>
            <person name="Kobayashi M.J."/>
            <person name="Fawcett J.A."/>
            <person name="Hatakeyama M."/>
            <person name="Paape T."/>
            <person name="Ng C.H."/>
            <person name="Ang C.C."/>
            <person name="Tnah L.H."/>
            <person name="Lee C.T."/>
            <person name="Nishiyama T."/>
            <person name="Sese J."/>
            <person name="O'Brien M.J."/>
            <person name="Copetti D."/>
            <person name="Mohd Noor M.I."/>
            <person name="Ong R.C."/>
            <person name="Putra M."/>
            <person name="Sireger I.Z."/>
            <person name="Indrioko S."/>
            <person name="Kosugi Y."/>
            <person name="Izuno A."/>
            <person name="Isagi Y."/>
            <person name="Lee S.L."/>
            <person name="Shimizu K.K."/>
        </authorList>
    </citation>
    <scope>NUCLEOTIDE SEQUENCE [LARGE SCALE GENOMIC DNA]</scope>
    <source>
        <strain evidence="4">214</strain>
    </source>
</reference>
<dbReference type="GO" id="GO:0005576">
    <property type="term" value="C:extracellular region"/>
    <property type="evidence" value="ECO:0007669"/>
    <property type="project" value="UniProtKB-SubCell"/>
</dbReference>
<evidence type="ECO:0000256" key="3">
    <source>
        <dbReference type="ARBA" id="ARBA00023316"/>
    </source>
</evidence>
<keyword evidence="3" id="KW-0961">Cell wall biogenesis/degradation</keyword>